<evidence type="ECO:0000313" key="1">
    <source>
        <dbReference type="EMBL" id="GJS94139.1"/>
    </source>
</evidence>
<dbReference type="Proteomes" id="UP001151760">
    <property type="component" value="Unassembled WGS sequence"/>
</dbReference>
<protein>
    <submittedName>
        <fullName evidence="1">Uncharacterized protein</fullName>
    </submittedName>
</protein>
<proteinExistence type="predicted"/>
<reference evidence="1" key="2">
    <citation type="submission" date="2022-01" db="EMBL/GenBank/DDBJ databases">
        <authorList>
            <person name="Yamashiro T."/>
            <person name="Shiraishi A."/>
            <person name="Satake H."/>
            <person name="Nakayama K."/>
        </authorList>
    </citation>
    <scope>NUCLEOTIDE SEQUENCE</scope>
</reference>
<evidence type="ECO:0000313" key="2">
    <source>
        <dbReference type="Proteomes" id="UP001151760"/>
    </source>
</evidence>
<dbReference type="EMBL" id="BQNB010011708">
    <property type="protein sequence ID" value="GJS94139.1"/>
    <property type="molecule type" value="Genomic_DNA"/>
</dbReference>
<name>A0ABQ4ZV10_9ASTR</name>
<comment type="caution">
    <text evidence="1">The sequence shown here is derived from an EMBL/GenBank/DDBJ whole genome shotgun (WGS) entry which is preliminary data.</text>
</comment>
<organism evidence="1 2">
    <name type="scientific">Tanacetum coccineum</name>
    <dbReference type="NCBI Taxonomy" id="301880"/>
    <lineage>
        <taxon>Eukaryota</taxon>
        <taxon>Viridiplantae</taxon>
        <taxon>Streptophyta</taxon>
        <taxon>Embryophyta</taxon>
        <taxon>Tracheophyta</taxon>
        <taxon>Spermatophyta</taxon>
        <taxon>Magnoliopsida</taxon>
        <taxon>eudicotyledons</taxon>
        <taxon>Gunneridae</taxon>
        <taxon>Pentapetalae</taxon>
        <taxon>asterids</taxon>
        <taxon>campanulids</taxon>
        <taxon>Asterales</taxon>
        <taxon>Asteraceae</taxon>
        <taxon>Asteroideae</taxon>
        <taxon>Anthemideae</taxon>
        <taxon>Anthemidinae</taxon>
        <taxon>Tanacetum</taxon>
    </lineage>
</organism>
<accession>A0ABQ4ZV10</accession>
<sequence>MNPVPSPNQSLTNDLMRRLLIQNENQQIYNQNQDAKNQLIFDQIGILAKALHERYQGALPGNTKPNQREKVNSIMTRSGLTTTEPSIPPHVPLTPRVEVEKEPETLMDEVHITSPASTAHVL</sequence>
<keyword evidence="2" id="KW-1185">Reference proteome</keyword>
<reference evidence="1" key="1">
    <citation type="journal article" date="2022" name="Int. J. Mol. Sci.">
        <title>Draft Genome of Tanacetum Coccineum: Genomic Comparison of Closely Related Tanacetum-Family Plants.</title>
        <authorList>
            <person name="Yamashiro T."/>
            <person name="Shiraishi A."/>
            <person name="Nakayama K."/>
            <person name="Satake H."/>
        </authorList>
    </citation>
    <scope>NUCLEOTIDE SEQUENCE</scope>
</reference>
<gene>
    <name evidence="1" type="ORF">Tco_0801107</name>
</gene>